<dbReference type="Pfam" id="PF04195">
    <property type="entry name" value="Transposase_28"/>
    <property type="match status" value="1"/>
</dbReference>
<dbReference type="EMBL" id="NMUH01000918">
    <property type="protein sequence ID" value="MQL86672.1"/>
    <property type="molecule type" value="Genomic_DNA"/>
</dbReference>
<organism evidence="3 4">
    <name type="scientific">Colocasia esculenta</name>
    <name type="common">Wild taro</name>
    <name type="synonym">Arum esculentum</name>
    <dbReference type="NCBI Taxonomy" id="4460"/>
    <lineage>
        <taxon>Eukaryota</taxon>
        <taxon>Viridiplantae</taxon>
        <taxon>Streptophyta</taxon>
        <taxon>Embryophyta</taxon>
        <taxon>Tracheophyta</taxon>
        <taxon>Spermatophyta</taxon>
        <taxon>Magnoliopsida</taxon>
        <taxon>Liliopsida</taxon>
        <taxon>Araceae</taxon>
        <taxon>Aroideae</taxon>
        <taxon>Colocasieae</taxon>
        <taxon>Colocasia</taxon>
    </lineage>
</organism>
<sequence>MDTELSGAIYSLPGGKPSSVSLQERYGYLKANVDALIRIQVGLTLSDTAGNLPDLGLSGDGFIWEFNFRDFNSDQSLPKRRASKKVLHSELCAMMMPHGFGARAADPVHGTYVPKEPSAHTSGARRRADNVAEARCETSPGTFRWLRKHPRFVLPADAVVFANRDFRAHYVLHEGFSVYTEAVRAGLCFPFHPFVIFLLLELGVAPSQLAPNAWRVIVGFLSLCYSAGVPPTSRLFLYLFSIKPFGDWFYFAARNGRHILGRLPSSLHGWKRNFVFVYSPSGWPFPTKWSTVDVRSKAFGSPRLTASELFDLECLKEVEPPNLIDISEELFRLIDEGTKGCQPCSCTLVLSSVSLSNSHMLAAMADKDDSVASRPEKRQREAEAVPPPPPVPGQSSAAAPPAERSKKRPVPTSSSTTPDASVPPQTRFSLDPVEWGRQALPPEVRAETLGHPARRLMHEYYHGMLSQLAAFDAFVHRAEVKRLACDRRVAEADKRVAEVEEEAKKREGILQEALASEKKVLEAVKKAQYDEIATHEETKNSFSRLVAEERNKAIEELYPDLDLSGATLAGDGEGDDQAAGGGDEEFVTVVDEAIEIAIDQSLDQAADAVLNEA</sequence>
<feature type="compositionally biased region" description="Polar residues" evidence="1">
    <location>
        <begin position="411"/>
        <end position="428"/>
    </location>
</feature>
<dbReference type="InterPro" id="IPR036397">
    <property type="entry name" value="RNaseH_sf"/>
</dbReference>
<gene>
    <name evidence="3" type="ORF">Taro_019204</name>
</gene>
<feature type="domain" description="Transposase (putative) gypsy type" evidence="2">
    <location>
        <begin position="179"/>
        <end position="243"/>
    </location>
</feature>
<protein>
    <recommendedName>
        <fullName evidence="2">Transposase (putative) gypsy type domain-containing protein</fullName>
    </recommendedName>
</protein>
<dbReference type="Proteomes" id="UP000652761">
    <property type="component" value="Unassembled WGS sequence"/>
</dbReference>
<reference evidence="3" key="1">
    <citation type="submission" date="2017-07" db="EMBL/GenBank/DDBJ databases">
        <title>Taro Niue Genome Assembly and Annotation.</title>
        <authorList>
            <person name="Atibalentja N."/>
            <person name="Keating K."/>
            <person name="Fields C.J."/>
        </authorList>
    </citation>
    <scope>NUCLEOTIDE SEQUENCE</scope>
    <source>
        <strain evidence="3">Niue_2</strain>
        <tissue evidence="3">Leaf</tissue>
    </source>
</reference>
<dbReference type="GO" id="GO:0003676">
    <property type="term" value="F:nucleic acid binding"/>
    <property type="evidence" value="ECO:0007669"/>
    <property type="project" value="InterPro"/>
</dbReference>
<dbReference type="InterPro" id="IPR007321">
    <property type="entry name" value="Transposase_28"/>
</dbReference>
<name>A0A843UKI4_COLES</name>
<dbReference type="InterPro" id="IPR012337">
    <property type="entry name" value="RNaseH-like_sf"/>
</dbReference>
<evidence type="ECO:0000256" key="1">
    <source>
        <dbReference type="SAM" id="MobiDB-lite"/>
    </source>
</evidence>
<evidence type="ECO:0000313" key="4">
    <source>
        <dbReference type="Proteomes" id="UP000652761"/>
    </source>
</evidence>
<comment type="caution">
    <text evidence="3">The sequence shown here is derived from an EMBL/GenBank/DDBJ whole genome shotgun (WGS) entry which is preliminary data.</text>
</comment>
<dbReference type="SUPFAM" id="SSF53098">
    <property type="entry name" value="Ribonuclease H-like"/>
    <property type="match status" value="1"/>
</dbReference>
<evidence type="ECO:0000313" key="3">
    <source>
        <dbReference type="EMBL" id="MQL86672.1"/>
    </source>
</evidence>
<feature type="compositionally biased region" description="Low complexity" evidence="1">
    <location>
        <begin position="393"/>
        <end position="402"/>
    </location>
</feature>
<evidence type="ECO:0000259" key="2">
    <source>
        <dbReference type="Pfam" id="PF04195"/>
    </source>
</evidence>
<dbReference type="AlphaFoldDB" id="A0A843UKI4"/>
<dbReference type="PANTHER" id="PTHR31099:SF28">
    <property type="entry name" value="F5J5.12"/>
    <property type="match status" value="1"/>
</dbReference>
<proteinExistence type="predicted"/>
<dbReference type="Gene3D" id="3.30.420.10">
    <property type="entry name" value="Ribonuclease H-like superfamily/Ribonuclease H"/>
    <property type="match status" value="1"/>
</dbReference>
<keyword evidence="4" id="KW-1185">Reference proteome</keyword>
<feature type="region of interest" description="Disordered" evidence="1">
    <location>
        <begin position="366"/>
        <end position="435"/>
    </location>
</feature>
<dbReference type="PANTHER" id="PTHR31099">
    <property type="entry name" value="OS06G0165300 PROTEIN"/>
    <property type="match status" value="1"/>
</dbReference>
<dbReference type="OrthoDB" id="671678at2759"/>
<feature type="compositionally biased region" description="Basic and acidic residues" evidence="1">
    <location>
        <begin position="366"/>
        <end position="383"/>
    </location>
</feature>
<accession>A0A843UKI4</accession>